<feature type="transmembrane region" description="Helical" evidence="1">
    <location>
        <begin position="163"/>
        <end position="183"/>
    </location>
</feature>
<feature type="transmembrane region" description="Helical" evidence="1">
    <location>
        <begin position="130"/>
        <end position="151"/>
    </location>
</feature>
<feature type="transmembrane region" description="Helical" evidence="1">
    <location>
        <begin position="20"/>
        <end position="41"/>
    </location>
</feature>
<feature type="transmembrane region" description="Helical" evidence="1">
    <location>
        <begin position="195"/>
        <end position="215"/>
    </location>
</feature>
<proteinExistence type="predicted"/>
<reference evidence="3 4" key="1">
    <citation type="submission" date="2016-04" db="EMBL/GenBank/DDBJ databases">
        <title>Draft Genome Sequences of Staphylococcus capitis Strain H36, S. capitis Strain H65, S. cohnii Strain H62, S. hominis Strain H69, Mycobacterium iranicum Strain H39, Plantibacter sp. Strain H53, Pseudomonas oryzihabitans Strain H72, and Microbacterium sp. Strain H83, isolated from residential settings.</title>
        <authorList>
            <person name="Lymperopoulou D."/>
            <person name="Adams R.I."/>
            <person name="Lindow S."/>
            <person name="Coil D.A."/>
            <person name="Jospin G."/>
            <person name="Eisen J.A."/>
        </authorList>
    </citation>
    <scope>NUCLEOTIDE SEQUENCE [LARGE SCALE GENOMIC DNA]</scope>
    <source>
        <strain evidence="3 4">H72</strain>
    </source>
</reference>
<evidence type="ECO:0000256" key="1">
    <source>
        <dbReference type="SAM" id="Phobius"/>
    </source>
</evidence>
<feature type="domain" description="Acyltransferase 3" evidence="2">
    <location>
        <begin position="14"/>
        <end position="207"/>
    </location>
</feature>
<dbReference type="EMBL" id="LWCR01000056">
    <property type="protein sequence ID" value="OAN24879.1"/>
    <property type="molecule type" value="Genomic_DNA"/>
</dbReference>
<dbReference type="AlphaFoldDB" id="A0A178L5V3"/>
<name>A0A178L5V3_9PSED</name>
<dbReference type="Proteomes" id="UP000078356">
    <property type="component" value="Unassembled WGS sequence"/>
</dbReference>
<keyword evidence="1" id="KW-0812">Transmembrane</keyword>
<comment type="caution">
    <text evidence="3">The sequence shown here is derived from an EMBL/GenBank/DDBJ whole genome shotgun (WGS) entry which is preliminary data.</text>
</comment>
<protein>
    <recommendedName>
        <fullName evidence="2">Acyltransferase 3 domain-containing protein</fullName>
    </recommendedName>
</protein>
<sequence>MLGNALLLHNYLGQPSLDLVNWTLAIELKFYLLVALTLPWLLRPGLDYPLIASALVILLNGLATFGPAGMAAPALPALATEGVYLLFMLIGVGFYQHLVGGLSTLKLMLRSLILLGGFGAAWACSAQREWFPLVPGQYALALLLFSLGYGLRHHFRPLRLLDYLADISYPLYAVHAVLGYASLQALIHAGWSFEAALILTLSLVIGLATLIHHLIELPSTRFGKRLAARWQVRQDAVVAERP</sequence>
<evidence type="ECO:0000313" key="3">
    <source>
        <dbReference type="EMBL" id="OAN24879.1"/>
    </source>
</evidence>
<gene>
    <name evidence="3" type="ORF">A4V15_07435</name>
</gene>
<dbReference type="GO" id="GO:0016747">
    <property type="term" value="F:acyltransferase activity, transferring groups other than amino-acyl groups"/>
    <property type="evidence" value="ECO:0007669"/>
    <property type="project" value="InterPro"/>
</dbReference>
<organism evidence="3 4">
    <name type="scientific">Pseudomonas oryzihabitans</name>
    <dbReference type="NCBI Taxonomy" id="47885"/>
    <lineage>
        <taxon>Bacteria</taxon>
        <taxon>Pseudomonadati</taxon>
        <taxon>Pseudomonadota</taxon>
        <taxon>Gammaproteobacteria</taxon>
        <taxon>Pseudomonadales</taxon>
        <taxon>Pseudomonadaceae</taxon>
        <taxon>Pseudomonas</taxon>
    </lineage>
</organism>
<dbReference type="Pfam" id="PF01757">
    <property type="entry name" value="Acyl_transf_3"/>
    <property type="match status" value="1"/>
</dbReference>
<dbReference type="InterPro" id="IPR002656">
    <property type="entry name" value="Acyl_transf_3_dom"/>
</dbReference>
<keyword evidence="1" id="KW-1133">Transmembrane helix</keyword>
<feature type="transmembrane region" description="Helical" evidence="1">
    <location>
        <begin position="48"/>
        <end position="68"/>
    </location>
</feature>
<feature type="transmembrane region" description="Helical" evidence="1">
    <location>
        <begin position="74"/>
        <end position="95"/>
    </location>
</feature>
<evidence type="ECO:0000313" key="4">
    <source>
        <dbReference type="Proteomes" id="UP000078356"/>
    </source>
</evidence>
<accession>A0A178L5V3</accession>
<evidence type="ECO:0000259" key="2">
    <source>
        <dbReference type="Pfam" id="PF01757"/>
    </source>
</evidence>
<feature type="transmembrane region" description="Helical" evidence="1">
    <location>
        <begin position="107"/>
        <end position="124"/>
    </location>
</feature>
<keyword evidence="1" id="KW-0472">Membrane</keyword>